<dbReference type="Gene3D" id="3.30.360.40">
    <property type="entry name" value="YwmB-like"/>
    <property type="match status" value="1"/>
</dbReference>
<dbReference type="Pfam" id="PF08680">
    <property type="entry name" value="DUF1779"/>
    <property type="match status" value="1"/>
</dbReference>
<reference evidence="1" key="1">
    <citation type="submission" date="2020-06" db="EMBL/GenBank/DDBJ databases">
        <title>Paenibacillus sp. nov., isolated from soil.</title>
        <authorList>
            <person name="Seo Y.L."/>
        </authorList>
    </citation>
    <scope>NUCLEOTIDE SEQUENCE [LARGE SCALE GENOMIC DNA]</scope>
    <source>
        <strain evidence="1">JW14</strain>
    </source>
</reference>
<protein>
    <submittedName>
        <fullName evidence="1">YwmB family TATA-box binding protein</fullName>
    </submittedName>
</protein>
<evidence type="ECO:0000313" key="2">
    <source>
        <dbReference type="Proteomes" id="UP000564806"/>
    </source>
</evidence>
<accession>A0A850EIE6</accession>
<dbReference type="RefSeq" id="WP_175369869.1">
    <property type="nucleotide sequence ID" value="NZ_JABWCS010000180.1"/>
</dbReference>
<dbReference type="EMBL" id="JABWCS010000180">
    <property type="protein sequence ID" value="NUU59167.1"/>
    <property type="molecule type" value="Genomic_DNA"/>
</dbReference>
<evidence type="ECO:0000313" key="1">
    <source>
        <dbReference type="EMBL" id="NUU59167.1"/>
    </source>
</evidence>
<dbReference type="AlphaFoldDB" id="A0A850EIE6"/>
<dbReference type="InterPro" id="IPR014794">
    <property type="entry name" value="DUF1779"/>
</dbReference>
<comment type="caution">
    <text evidence="1">The sequence shown here is derived from an EMBL/GenBank/DDBJ whole genome shotgun (WGS) entry which is preliminary data.</text>
</comment>
<sequence>MGNGNKGTGKATLLVLCLSLAVILVAGFINEAEAQPLKEVASVRAAVEGADVRDIGGVSGMEESLSLLSLLGQQATQPGTPMRLVLKWQGEYSEGDDLRAAGPLTAVELAENLGLNIPTGVEEHGHLVYRATSSLTENTSISLFWSELGEGHSYVIATLETADLTKAGDWQNKAIQVGKLMLKSGIDAEWNASLQGTAKEQGEPKEALIVTEKNFANRVAGLAEAECYKDETTYSRSYKVPGLERFVVSGNHNLAMQAAVHRDGINNENRITIGFPLITIEY</sequence>
<keyword evidence="2" id="KW-1185">Reference proteome</keyword>
<dbReference type="Proteomes" id="UP000564806">
    <property type="component" value="Unassembled WGS sequence"/>
</dbReference>
<name>A0A850EIE6_9BACL</name>
<organism evidence="1 2">
    <name type="scientific">Paenibacillus agri</name>
    <dbReference type="NCBI Taxonomy" id="2744309"/>
    <lineage>
        <taxon>Bacteria</taxon>
        <taxon>Bacillati</taxon>
        <taxon>Bacillota</taxon>
        <taxon>Bacilli</taxon>
        <taxon>Bacillales</taxon>
        <taxon>Paenibacillaceae</taxon>
        <taxon>Paenibacillus</taxon>
    </lineage>
</organism>
<gene>
    <name evidence="1" type="ORF">HPT30_02065</name>
</gene>
<proteinExistence type="predicted"/>